<proteinExistence type="predicted"/>
<dbReference type="PANTHER" id="PTHR43667">
    <property type="entry name" value="CYCLOPROPANE-FATTY-ACYL-PHOSPHOLIPID SYNTHASE"/>
    <property type="match status" value="1"/>
</dbReference>
<dbReference type="PANTHER" id="PTHR43667:SF2">
    <property type="entry name" value="FATTY ACID C-METHYL TRANSFERASE"/>
    <property type="match status" value="1"/>
</dbReference>
<dbReference type="InterPro" id="IPR013216">
    <property type="entry name" value="Methyltransf_11"/>
</dbReference>
<dbReference type="GeneID" id="97608204"/>
<name>A0A2V2MX42_9EURY</name>
<dbReference type="GO" id="GO:0008757">
    <property type="term" value="F:S-adenosylmethionine-dependent methyltransferase activity"/>
    <property type="evidence" value="ECO:0007669"/>
    <property type="project" value="InterPro"/>
</dbReference>
<dbReference type="RefSeq" id="WP_109941934.1">
    <property type="nucleotide sequence ID" value="NZ_CP176366.1"/>
</dbReference>
<accession>A0A2V2MX42</accession>
<dbReference type="Pfam" id="PF08241">
    <property type="entry name" value="Methyltransf_11"/>
    <property type="match status" value="1"/>
</dbReference>
<dbReference type="AlphaFoldDB" id="A0A2V2MX42"/>
<dbReference type="CDD" id="cd02440">
    <property type="entry name" value="AdoMet_MTases"/>
    <property type="match status" value="1"/>
</dbReference>
<dbReference type="EMBL" id="QGMZ01000039">
    <property type="protein sequence ID" value="PWR70800.1"/>
    <property type="molecule type" value="Genomic_DNA"/>
</dbReference>
<reference evidence="2 3" key="1">
    <citation type="submission" date="2018-05" db="EMBL/GenBank/DDBJ databases">
        <title>Draft genome of Methanospirillum stamsii Pt1.</title>
        <authorList>
            <person name="Dueholm M.S."/>
            <person name="Nielsen P.H."/>
            <person name="Bakmann L.F."/>
            <person name="Otzen D.E."/>
        </authorList>
    </citation>
    <scope>NUCLEOTIDE SEQUENCE [LARGE SCALE GENOMIC DNA]</scope>
    <source>
        <strain evidence="2 3">Pt1</strain>
    </source>
</reference>
<dbReference type="SUPFAM" id="SSF53335">
    <property type="entry name" value="S-adenosyl-L-methionine-dependent methyltransferases"/>
    <property type="match status" value="1"/>
</dbReference>
<keyword evidence="3" id="KW-1185">Reference proteome</keyword>
<evidence type="ECO:0000259" key="1">
    <source>
        <dbReference type="Pfam" id="PF08241"/>
    </source>
</evidence>
<organism evidence="2 3">
    <name type="scientific">Methanospirillum stamsii</name>
    <dbReference type="NCBI Taxonomy" id="1277351"/>
    <lineage>
        <taxon>Archaea</taxon>
        <taxon>Methanobacteriati</taxon>
        <taxon>Methanobacteriota</taxon>
        <taxon>Stenosarchaea group</taxon>
        <taxon>Methanomicrobia</taxon>
        <taxon>Methanomicrobiales</taxon>
        <taxon>Methanospirillaceae</taxon>
        <taxon>Methanospirillum</taxon>
    </lineage>
</organism>
<sequence>MAHSVCSAERARMLDNPLRSLLIRPNRLLAPYVKPGMTVLDIGCGPGFFITPLAQLCGPSGRVIAADLQREMLDMVAEKINRQGLADQVILHQTLADSINLPDKNYVDFVIAFHMVHEVPRPGILFSEVFDVLKKGGIFLLSEPKGHVKKEEFDQELIHAKNAGFTCFSDKSGLMEYQIILKKS</sequence>
<feature type="domain" description="Methyltransferase type 11" evidence="1">
    <location>
        <begin position="40"/>
        <end position="140"/>
    </location>
</feature>
<protein>
    <recommendedName>
        <fullName evidence="1">Methyltransferase type 11 domain-containing protein</fullName>
    </recommendedName>
</protein>
<dbReference type="InterPro" id="IPR050723">
    <property type="entry name" value="CFA/CMAS"/>
</dbReference>
<dbReference type="Gene3D" id="3.40.50.150">
    <property type="entry name" value="Vaccinia Virus protein VP39"/>
    <property type="match status" value="1"/>
</dbReference>
<dbReference type="OrthoDB" id="1018at2157"/>
<evidence type="ECO:0000313" key="3">
    <source>
        <dbReference type="Proteomes" id="UP000245934"/>
    </source>
</evidence>
<dbReference type="Proteomes" id="UP000245934">
    <property type="component" value="Unassembled WGS sequence"/>
</dbReference>
<gene>
    <name evidence="2" type="ORF">DLD82_15015</name>
</gene>
<dbReference type="InterPro" id="IPR029063">
    <property type="entry name" value="SAM-dependent_MTases_sf"/>
</dbReference>
<evidence type="ECO:0000313" key="2">
    <source>
        <dbReference type="EMBL" id="PWR70800.1"/>
    </source>
</evidence>
<comment type="caution">
    <text evidence="2">The sequence shown here is derived from an EMBL/GenBank/DDBJ whole genome shotgun (WGS) entry which is preliminary data.</text>
</comment>